<reference evidence="1 2" key="1">
    <citation type="journal article" date="2020" name="ISME J.">
        <title>Uncovering the hidden diversity of litter-decomposition mechanisms in mushroom-forming fungi.</title>
        <authorList>
            <person name="Floudas D."/>
            <person name="Bentzer J."/>
            <person name="Ahren D."/>
            <person name="Johansson T."/>
            <person name="Persson P."/>
            <person name="Tunlid A."/>
        </authorList>
    </citation>
    <scope>NUCLEOTIDE SEQUENCE [LARGE SCALE GENOMIC DNA]</scope>
    <source>
        <strain evidence="1 2">CBS 661.87</strain>
    </source>
</reference>
<organism evidence="1 2">
    <name type="scientific">Tricholomella constricta</name>
    <dbReference type="NCBI Taxonomy" id="117010"/>
    <lineage>
        <taxon>Eukaryota</taxon>
        <taxon>Fungi</taxon>
        <taxon>Dikarya</taxon>
        <taxon>Basidiomycota</taxon>
        <taxon>Agaricomycotina</taxon>
        <taxon>Agaricomycetes</taxon>
        <taxon>Agaricomycetidae</taxon>
        <taxon>Agaricales</taxon>
        <taxon>Tricholomatineae</taxon>
        <taxon>Lyophyllaceae</taxon>
        <taxon>Tricholomella</taxon>
    </lineage>
</organism>
<protein>
    <submittedName>
        <fullName evidence="1">Uncharacterized protein</fullName>
    </submittedName>
</protein>
<comment type="caution">
    <text evidence="1">The sequence shown here is derived from an EMBL/GenBank/DDBJ whole genome shotgun (WGS) entry which is preliminary data.</text>
</comment>
<gene>
    <name evidence="1" type="ORF">D9615_004714</name>
</gene>
<dbReference type="OrthoDB" id="2606310at2759"/>
<keyword evidence="2" id="KW-1185">Reference proteome</keyword>
<dbReference type="AlphaFoldDB" id="A0A8H5HBS2"/>
<evidence type="ECO:0000313" key="1">
    <source>
        <dbReference type="EMBL" id="KAF5380384.1"/>
    </source>
</evidence>
<evidence type="ECO:0000313" key="2">
    <source>
        <dbReference type="Proteomes" id="UP000565441"/>
    </source>
</evidence>
<proteinExistence type="predicted"/>
<dbReference type="EMBL" id="JAACJP010000013">
    <property type="protein sequence ID" value="KAF5380384.1"/>
    <property type="molecule type" value="Genomic_DNA"/>
</dbReference>
<name>A0A8H5HBS2_9AGAR</name>
<sequence length="340" mass="39123">MPLFPNLADELSLAIIRLAATPTFKGCDQDPNPHLCYTTALSLARVSRNFYVEVMPILLHTVVLRSRKSLLAFHDFVQPKQPLAERGTNYAKLIQDCRIWSVGIEGNLDSMRSDEYLDYKPVYQILKKTKSLGLHNSTHHLLHNALFERDVDPAMDWTCREALFWGRWCNWTGLTCSAGGLAFLERLTRLTIWIEDASSEITDDLRGLPTWTKKIPFKHMPHLTHFACSLTRNDIKRTNPNDELTGYHTPTRMMVYIASPSIPRQDKHIIEQWLSDPLDTHGVVVEYSPSPRSQYYSGRSSTYSSAAAFLFREFWEEAYFCGDSDRAWDEASRQSVQCQR</sequence>
<dbReference type="Proteomes" id="UP000565441">
    <property type="component" value="Unassembled WGS sequence"/>
</dbReference>
<accession>A0A8H5HBS2</accession>